<accession>A0A1Q8YDT8</accession>
<dbReference type="RefSeq" id="WP_075586704.1">
    <property type="nucleotide sequence ID" value="NZ_MSYM01000013.1"/>
</dbReference>
<reference evidence="2 3" key="1">
    <citation type="submission" date="2017-01" db="EMBL/GenBank/DDBJ databases">
        <title>Genome sequence of Rhodoferax antarcticus ANT.BR, a psychrophilic purple nonsulfur bacterium from an Antarctic microbial mat.</title>
        <authorList>
            <person name="Baker J."/>
            <person name="Riester C."/>
            <person name="Skinner B."/>
            <person name="Newell A."/>
            <person name="Swingley W."/>
            <person name="Madigan M."/>
            <person name="Jung D."/>
            <person name="Asao M."/>
            <person name="Chen M."/>
            <person name="Loughlin P."/>
            <person name="Pan H."/>
            <person name="Lin S."/>
            <person name="Li N."/>
            <person name="Shaw J."/>
            <person name="Prado M."/>
            <person name="Sherman C."/>
            <person name="Li X."/>
            <person name="Tang J."/>
            <person name="Blankenship R."/>
            <person name="Zhao T."/>
            <person name="Touchman J."/>
            <person name="Sattley M."/>
        </authorList>
    </citation>
    <scope>NUCLEOTIDE SEQUENCE [LARGE SCALE GENOMIC DNA]</scope>
    <source>
        <strain evidence="2 3">ANT.BR</strain>
    </source>
</reference>
<comment type="caution">
    <text evidence="2">The sequence shown here is derived from an EMBL/GenBank/DDBJ whole genome shotgun (WGS) entry which is preliminary data.</text>
</comment>
<dbReference type="PANTHER" id="PTHR33371:SF4">
    <property type="entry name" value="INTERMEMBRANE PHOSPHOLIPID TRANSPORT SYSTEM BINDING PROTEIN MLAD"/>
    <property type="match status" value="1"/>
</dbReference>
<dbReference type="InterPro" id="IPR052336">
    <property type="entry name" value="MlaD_Phospholipid_Transporter"/>
</dbReference>
<evidence type="ECO:0000313" key="3">
    <source>
        <dbReference type="Proteomes" id="UP000185911"/>
    </source>
</evidence>
<keyword evidence="3" id="KW-1185">Reference proteome</keyword>
<dbReference type="Proteomes" id="UP000185911">
    <property type="component" value="Unassembled WGS sequence"/>
</dbReference>
<gene>
    <name evidence="2" type="ORF">BLL52_2449</name>
</gene>
<dbReference type="AlphaFoldDB" id="A0A1Q8YDT8"/>
<proteinExistence type="predicted"/>
<dbReference type="STRING" id="81479.RA876_06395"/>
<sequence length="337" mass="35117">MTTSARALRVGLFLVLGIALLVTAIAFVLGGQLFTAREPVLMRFSGSVYGLKVGSPVVFRGVNIGTVTSLGLAHGSQPDSFEIPVNAMLDRDAVLQLGPAKTSATQAISALISQGLSAQLANQSLLTGQLYVDLDLRPNQVKPIAAAVNGLGGVPDIPTLPSTTQALQAQLEGVDIKAALQDVATIAKVTRQFLQDPQLKATLDNAAKLSFELRALAQSLQRELKPLSATAQATLTQAGAAAGALAQAATRIAQVAQQLEGTLAPDAPLMQSVQATAKELGQTAASLRQTTDEDSALVNNLNRAARDVARAARQMGDLAELLERQPDALLRGRAQVP</sequence>
<feature type="domain" description="Mce/MlaD" evidence="1">
    <location>
        <begin position="47"/>
        <end position="135"/>
    </location>
</feature>
<evidence type="ECO:0000259" key="1">
    <source>
        <dbReference type="Pfam" id="PF02470"/>
    </source>
</evidence>
<organism evidence="2 3">
    <name type="scientific">Rhodoferax antarcticus ANT.BR</name>
    <dbReference type="NCBI Taxonomy" id="1111071"/>
    <lineage>
        <taxon>Bacteria</taxon>
        <taxon>Pseudomonadati</taxon>
        <taxon>Pseudomonadota</taxon>
        <taxon>Betaproteobacteria</taxon>
        <taxon>Burkholderiales</taxon>
        <taxon>Comamonadaceae</taxon>
        <taxon>Rhodoferax</taxon>
    </lineage>
</organism>
<name>A0A1Q8YDT8_9BURK</name>
<dbReference type="Pfam" id="PF02470">
    <property type="entry name" value="MlaD"/>
    <property type="match status" value="1"/>
</dbReference>
<evidence type="ECO:0000313" key="2">
    <source>
        <dbReference type="EMBL" id="OLP06218.1"/>
    </source>
</evidence>
<dbReference type="PANTHER" id="PTHR33371">
    <property type="entry name" value="INTERMEMBRANE PHOSPHOLIPID TRANSPORT SYSTEM BINDING PROTEIN MLAD-RELATED"/>
    <property type="match status" value="1"/>
</dbReference>
<dbReference type="EMBL" id="MSYM01000013">
    <property type="protein sequence ID" value="OLP06218.1"/>
    <property type="molecule type" value="Genomic_DNA"/>
</dbReference>
<protein>
    <submittedName>
        <fullName evidence="2">Mce related family protein</fullName>
    </submittedName>
</protein>
<dbReference type="InterPro" id="IPR003399">
    <property type="entry name" value="Mce/MlaD"/>
</dbReference>